<dbReference type="PANTHER" id="PTHR11786">
    <property type="entry name" value="N-HYDROXYARYLAMINE O-ACETYLTRANSFERASE"/>
    <property type="match status" value="1"/>
</dbReference>
<reference evidence="3" key="2">
    <citation type="submission" date="2023-05" db="EMBL/GenBank/DDBJ databases">
        <authorList>
            <consortium name="Lawrence Berkeley National Laboratory"/>
            <person name="Steindorff A."/>
            <person name="Hensen N."/>
            <person name="Bonometti L."/>
            <person name="Westerberg I."/>
            <person name="Brannstrom I.O."/>
            <person name="Guillou S."/>
            <person name="Cros-Aarteil S."/>
            <person name="Calhoun S."/>
            <person name="Haridas S."/>
            <person name="Kuo A."/>
            <person name="Mondo S."/>
            <person name="Pangilinan J."/>
            <person name="Riley R."/>
            <person name="Labutti K."/>
            <person name="Andreopoulos B."/>
            <person name="Lipzen A."/>
            <person name="Chen C."/>
            <person name="Yanf M."/>
            <person name="Daum C."/>
            <person name="Ng V."/>
            <person name="Clum A."/>
            <person name="Ohm R."/>
            <person name="Martin F."/>
            <person name="Silar P."/>
            <person name="Natvig D."/>
            <person name="Lalanne C."/>
            <person name="Gautier V."/>
            <person name="Ament-Velasquez S.L."/>
            <person name="Kruys A."/>
            <person name="Hutchinson M.I."/>
            <person name="Powell A.J."/>
            <person name="Barry K."/>
            <person name="Miller A.N."/>
            <person name="Grigoriev I.V."/>
            <person name="Debuchy R."/>
            <person name="Gladieux P."/>
            <person name="Thoren M.H."/>
            <person name="Johannesson H."/>
        </authorList>
    </citation>
    <scope>NUCLEOTIDE SEQUENCE</scope>
    <source>
        <strain evidence="3">PSN309</strain>
    </source>
</reference>
<gene>
    <name evidence="3" type="ORF">QBC35DRAFT_388802</name>
</gene>
<evidence type="ECO:0000256" key="1">
    <source>
        <dbReference type="ARBA" id="ARBA00006547"/>
    </source>
</evidence>
<keyword evidence="2" id="KW-0012">Acyltransferase</keyword>
<dbReference type="InterPro" id="IPR038765">
    <property type="entry name" value="Papain-like_cys_pep_sf"/>
</dbReference>
<dbReference type="SUPFAM" id="SSF54001">
    <property type="entry name" value="Cysteine proteinases"/>
    <property type="match status" value="1"/>
</dbReference>
<sequence>MATYTNHQISRYLEHIGYETEPHYSIEKHFREEPLHLLTKLQVLHMARVPFESLSLHYSKHRVLSLDPEDLFEKIITRGRGGYCMEVNAFFGTVLRTLGFRIVSVGGRVCVGGGYKGWDHMVNLVTIEGRRYLVDVGFGSNGSTYPFPLEHDQKMLAVFPAHGRLQYKNLDIHTDPDQRVWVYSVQQDESAPWKDMYAFVEIEFFPADFELMNMRTSASPQSFFVQSVMCMKTILDEHKNAPMGKIILHRDYVKRVMEGKAEIIKKLHSEKERIQALADYFDITLTEQEQKGIRGLASELRDYSAHA</sequence>
<evidence type="ECO:0000313" key="4">
    <source>
        <dbReference type="Proteomes" id="UP001302126"/>
    </source>
</evidence>
<dbReference type="EMBL" id="MU864440">
    <property type="protein sequence ID" value="KAK4185775.1"/>
    <property type="molecule type" value="Genomic_DNA"/>
</dbReference>
<dbReference type="Gene3D" id="3.30.2140.20">
    <property type="match status" value="1"/>
</dbReference>
<dbReference type="PANTHER" id="PTHR11786:SF0">
    <property type="entry name" value="ARYLAMINE N-ACETYLTRANSFERASE 4-RELATED"/>
    <property type="match status" value="1"/>
</dbReference>
<protein>
    <recommendedName>
        <fullName evidence="5">Arylamine N-acetyltransferase</fullName>
    </recommendedName>
</protein>
<accession>A0AAN6WPL1</accession>
<evidence type="ECO:0000313" key="3">
    <source>
        <dbReference type="EMBL" id="KAK4185775.1"/>
    </source>
</evidence>
<evidence type="ECO:0008006" key="5">
    <source>
        <dbReference type="Google" id="ProtNLM"/>
    </source>
</evidence>
<dbReference type="Pfam" id="PF00797">
    <property type="entry name" value="Acetyltransf_2"/>
    <property type="match status" value="1"/>
</dbReference>
<name>A0AAN6WPL1_9PEZI</name>
<keyword evidence="2" id="KW-0808">Transferase</keyword>
<dbReference type="InterPro" id="IPR053710">
    <property type="entry name" value="Arylamine_NAT_domain_sf"/>
</dbReference>
<dbReference type="InterPro" id="IPR001447">
    <property type="entry name" value="Arylamine_N-AcTrfase"/>
</dbReference>
<evidence type="ECO:0000256" key="2">
    <source>
        <dbReference type="RuleBase" id="RU003452"/>
    </source>
</evidence>
<comment type="caution">
    <text evidence="3">The sequence shown here is derived from an EMBL/GenBank/DDBJ whole genome shotgun (WGS) entry which is preliminary data.</text>
</comment>
<dbReference type="GO" id="GO:0016407">
    <property type="term" value="F:acetyltransferase activity"/>
    <property type="evidence" value="ECO:0007669"/>
    <property type="project" value="InterPro"/>
</dbReference>
<dbReference type="Proteomes" id="UP001302126">
    <property type="component" value="Unassembled WGS sequence"/>
</dbReference>
<dbReference type="AlphaFoldDB" id="A0AAN6WPL1"/>
<keyword evidence="4" id="KW-1185">Reference proteome</keyword>
<organism evidence="3 4">
    <name type="scientific">Podospora australis</name>
    <dbReference type="NCBI Taxonomy" id="1536484"/>
    <lineage>
        <taxon>Eukaryota</taxon>
        <taxon>Fungi</taxon>
        <taxon>Dikarya</taxon>
        <taxon>Ascomycota</taxon>
        <taxon>Pezizomycotina</taxon>
        <taxon>Sordariomycetes</taxon>
        <taxon>Sordariomycetidae</taxon>
        <taxon>Sordariales</taxon>
        <taxon>Podosporaceae</taxon>
        <taxon>Podospora</taxon>
    </lineage>
</organism>
<reference evidence="3" key="1">
    <citation type="journal article" date="2023" name="Mol. Phylogenet. Evol.">
        <title>Genome-scale phylogeny and comparative genomics of the fungal order Sordariales.</title>
        <authorList>
            <person name="Hensen N."/>
            <person name="Bonometti L."/>
            <person name="Westerberg I."/>
            <person name="Brannstrom I.O."/>
            <person name="Guillou S."/>
            <person name="Cros-Aarteil S."/>
            <person name="Calhoun S."/>
            <person name="Haridas S."/>
            <person name="Kuo A."/>
            <person name="Mondo S."/>
            <person name="Pangilinan J."/>
            <person name="Riley R."/>
            <person name="LaButti K."/>
            <person name="Andreopoulos B."/>
            <person name="Lipzen A."/>
            <person name="Chen C."/>
            <person name="Yan M."/>
            <person name="Daum C."/>
            <person name="Ng V."/>
            <person name="Clum A."/>
            <person name="Steindorff A."/>
            <person name="Ohm R.A."/>
            <person name="Martin F."/>
            <person name="Silar P."/>
            <person name="Natvig D.O."/>
            <person name="Lalanne C."/>
            <person name="Gautier V."/>
            <person name="Ament-Velasquez S.L."/>
            <person name="Kruys A."/>
            <person name="Hutchinson M.I."/>
            <person name="Powell A.J."/>
            <person name="Barry K."/>
            <person name="Miller A.N."/>
            <person name="Grigoriev I.V."/>
            <person name="Debuchy R."/>
            <person name="Gladieux P."/>
            <person name="Hiltunen Thoren M."/>
            <person name="Johannesson H."/>
        </authorList>
    </citation>
    <scope>NUCLEOTIDE SEQUENCE</scope>
    <source>
        <strain evidence="3">PSN309</strain>
    </source>
</reference>
<comment type="similarity">
    <text evidence="1 2">Belongs to the arylamine N-acetyltransferase family.</text>
</comment>
<proteinExistence type="inferred from homology"/>
<dbReference type="PRINTS" id="PR01543">
    <property type="entry name" value="ANATRNSFRASE"/>
</dbReference>